<keyword evidence="6" id="KW-1185">Reference proteome</keyword>
<dbReference type="AlphaFoldDB" id="A0A1H0GNF0"/>
<keyword evidence="2 3" id="KW-0378">Hydrolase</keyword>
<dbReference type="CDD" id="cd04673">
    <property type="entry name" value="NUDIX_ADPRase"/>
    <property type="match status" value="1"/>
</dbReference>
<name>A0A1H0GNF0_9GAMM</name>
<reference evidence="6" key="1">
    <citation type="submission" date="2016-10" db="EMBL/GenBank/DDBJ databases">
        <authorList>
            <person name="Varghese N."/>
            <person name="Submissions S."/>
        </authorList>
    </citation>
    <scope>NUCLEOTIDE SEQUENCE [LARGE SCALE GENOMIC DNA]</scope>
    <source>
        <strain evidence="6">CGMCC 1.6444</strain>
    </source>
</reference>
<dbReference type="RefSeq" id="WP_089677561.1">
    <property type="nucleotide sequence ID" value="NZ_FNIV01000003.1"/>
</dbReference>
<dbReference type="STRING" id="419597.SAMN04487957_103269"/>
<dbReference type="GO" id="GO:0016787">
    <property type="term" value="F:hydrolase activity"/>
    <property type="evidence" value="ECO:0007669"/>
    <property type="project" value="UniProtKB-KW"/>
</dbReference>
<protein>
    <submittedName>
        <fullName evidence="5">ADP-ribose pyrophosphatase YjhB, NUDIX family</fullName>
    </submittedName>
</protein>
<gene>
    <name evidence="5" type="ORF">SAMN04487957_103269</name>
</gene>
<dbReference type="SUPFAM" id="SSF55811">
    <property type="entry name" value="Nudix"/>
    <property type="match status" value="1"/>
</dbReference>
<evidence type="ECO:0000313" key="5">
    <source>
        <dbReference type="EMBL" id="SDO08312.1"/>
    </source>
</evidence>
<evidence type="ECO:0000256" key="1">
    <source>
        <dbReference type="ARBA" id="ARBA00001946"/>
    </source>
</evidence>
<proteinExistence type="inferred from homology"/>
<evidence type="ECO:0000259" key="4">
    <source>
        <dbReference type="PROSITE" id="PS51462"/>
    </source>
</evidence>
<evidence type="ECO:0000256" key="3">
    <source>
        <dbReference type="RuleBase" id="RU003476"/>
    </source>
</evidence>
<dbReference type="PANTHER" id="PTHR43736:SF1">
    <property type="entry name" value="DIHYDRONEOPTERIN TRIPHOSPHATE DIPHOSPHATASE"/>
    <property type="match status" value="1"/>
</dbReference>
<dbReference type="InterPro" id="IPR000086">
    <property type="entry name" value="NUDIX_hydrolase_dom"/>
</dbReference>
<dbReference type="InterPro" id="IPR015797">
    <property type="entry name" value="NUDIX_hydrolase-like_dom_sf"/>
</dbReference>
<comment type="cofactor">
    <cofactor evidence="1">
        <name>Mg(2+)</name>
        <dbReference type="ChEBI" id="CHEBI:18420"/>
    </cofactor>
</comment>
<dbReference type="PANTHER" id="PTHR43736">
    <property type="entry name" value="ADP-RIBOSE PYROPHOSPHATASE"/>
    <property type="match status" value="1"/>
</dbReference>
<dbReference type="InterPro" id="IPR020084">
    <property type="entry name" value="NUDIX_hydrolase_CS"/>
</dbReference>
<dbReference type="EMBL" id="FNIV01000003">
    <property type="protein sequence ID" value="SDO08312.1"/>
    <property type="molecule type" value="Genomic_DNA"/>
</dbReference>
<dbReference type="InterPro" id="IPR020476">
    <property type="entry name" value="Nudix_hydrolase"/>
</dbReference>
<dbReference type="OrthoDB" id="9791228at2"/>
<dbReference type="Proteomes" id="UP000199075">
    <property type="component" value="Unassembled WGS sequence"/>
</dbReference>
<feature type="domain" description="Nudix hydrolase" evidence="4">
    <location>
        <begin position="12"/>
        <end position="145"/>
    </location>
</feature>
<dbReference type="Gene3D" id="3.90.79.10">
    <property type="entry name" value="Nucleoside Triphosphate Pyrophosphohydrolase"/>
    <property type="match status" value="1"/>
</dbReference>
<dbReference type="PROSITE" id="PS00893">
    <property type="entry name" value="NUDIX_BOX"/>
    <property type="match status" value="1"/>
</dbReference>
<dbReference type="PRINTS" id="PR00502">
    <property type="entry name" value="NUDIXFAMILY"/>
</dbReference>
<organism evidence="5 6">
    <name type="scientific">Halomonas shengliensis</name>
    <dbReference type="NCBI Taxonomy" id="419597"/>
    <lineage>
        <taxon>Bacteria</taxon>
        <taxon>Pseudomonadati</taxon>
        <taxon>Pseudomonadota</taxon>
        <taxon>Gammaproteobacteria</taxon>
        <taxon>Oceanospirillales</taxon>
        <taxon>Halomonadaceae</taxon>
        <taxon>Halomonas</taxon>
    </lineage>
</organism>
<evidence type="ECO:0000313" key="6">
    <source>
        <dbReference type="Proteomes" id="UP000199075"/>
    </source>
</evidence>
<evidence type="ECO:0000256" key="2">
    <source>
        <dbReference type="ARBA" id="ARBA00022801"/>
    </source>
</evidence>
<comment type="similarity">
    <text evidence="3">Belongs to the Nudix hydrolase family.</text>
</comment>
<accession>A0A1H0GNF0</accession>
<dbReference type="PROSITE" id="PS51462">
    <property type="entry name" value="NUDIX"/>
    <property type="match status" value="1"/>
</dbReference>
<dbReference type="Pfam" id="PF00293">
    <property type="entry name" value="NUDIX"/>
    <property type="match status" value="1"/>
</dbReference>
<sequence length="153" mass="16200">MPNTDASNVPSRPIPAVSTALLWNEHILMVRRAHAPNAGRLALPGGKVEPGETLQAAAKRELLEETGLRAEAGEVVTAIDLFDHEADGSLRSHYVIIVLRMAWQGGVEGAASDATELVWLDRDGLEAAGSDVCSTAARVAEALLEEAAGKNQR</sequence>